<reference evidence="3" key="1">
    <citation type="submission" date="2019-08" db="EMBL/GenBank/DDBJ databases">
        <title>The genome of the North American firefly Photinus pyralis.</title>
        <authorList>
            <consortium name="Photinus pyralis genome working group"/>
            <person name="Fallon T.R."/>
            <person name="Sander Lower S.E."/>
            <person name="Weng J.-K."/>
        </authorList>
    </citation>
    <scope>NUCLEOTIDE SEQUENCE</scope>
    <source>
        <strain evidence="3">TRF0915ILg1</strain>
        <tissue evidence="3">Whole body</tissue>
    </source>
</reference>
<keyword evidence="4" id="KW-1185">Reference proteome</keyword>
<dbReference type="AlphaFoldDB" id="A0A8K0DJ22"/>
<evidence type="ECO:0000259" key="2">
    <source>
        <dbReference type="PROSITE" id="PS50878"/>
    </source>
</evidence>
<dbReference type="GO" id="GO:0071897">
    <property type="term" value="P:DNA biosynthetic process"/>
    <property type="evidence" value="ECO:0007669"/>
    <property type="project" value="UniProtKB-ARBA"/>
</dbReference>
<dbReference type="InterPro" id="IPR000477">
    <property type="entry name" value="RT_dom"/>
</dbReference>
<organism evidence="3 4">
    <name type="scientific">Ignelater luminosus</name>
    <name type="common">Cucubano</name>
    <name type="synonym">Pyrophorus luminosus</name>
    <dbReference type="NCBI Taxonomy" id="2038154"/>
    <lineage>
        <taxon>Eukaryota</taxon>
        <taxon>Metazoa</taxon>
        <taxon>Ecdysozoa</taxon>
        <taxon>Arthropoda</taxon>
        <taxon>Hexapoda</taxon>
        <taxon>Insecta</taxon>
        <taxon>Pterygota</taxon>
        <taxon>Neoptera</taxon>
        <taxon>Endopterygota</taxon>
        <taxon>Coleoptera</taxon>
        <taxon>Polyphaga</taxon>
        <taxon>Elateriformia</taxon>
        <taxon>Elateroidea</taxon>
        <taxon>Elateridae</taxon>
        <taxon>Agrypninae</taxon>
        <taxon>Pyrophorini</taxon>
        <taxon>Ignelater</taxon>
    </lineage>
</organism>
<evidence type="ECO:0000313" key="3">
    <source>
        <dbReference type="EMBL" id="KAF2905029.1"/>
    </source>
</evidence>
<name>A0A8K0DJ22_IGNLU</name>
<feature type="region of interest" description="Disordered" evidence="1">
    <location>
        <begin position="1"/>
        <end position="23"/>
    </location>
</feature>
<feature type="domain" description="Reverse transcriptase" evidence="2">
    <location>
        <begin position="1"/>
        <end position="157"/>
    </location>
</feature>
<dbReference type="InterPro" id="IPR043502">
    <property type="entry name" value="DNA/RNA_pol_sf"/>
</dbReference>
<evidence type="ECO:0000313" key="4">
    <source>
        <dbReference type="Proteomes" id="UP000801492"/>
    </source>
</evidence>
<dbReference type="EMBL" id="VTPC01000615">
    <property type="protein sequence ID" value="KAF2905029.1"/>
    <property type="molecule type" value="Genomic_DNA"/>
</dbReference>
<proteinExistence type="predicted"/>
<dbReference type="Pfam" id="PF00078">
    <property type="entry name" value="RVT_1"/>
    <property type="match status" value="1"/>
</dbReference>
<dbReference type="OrthoDB" id="6783874at2759"/>
<sequence>MALSPRQVLDLTPEGAKNPPAWHSKIKEQNCRQTEELEISNGVRQGCILSPLLFNVYKEKVFQKALHDQTRGIKIDGIPINSIRYADDTAIPADNIEDLQNLLNNINTVEMWTIRRLLKISWVDYATKEEALRKMGTEREHLQTIKQRKVPYLGHILRNNKYDIVLKLILMATIKERRGPGRKKYSWLGYIRN</sequence>
<dbReference type="Proteomes" id="UP000801492">
    <property type="component" value="Unassembled WGS sequence"/>
</dbReference>
<dbReference type="PANTHER" id="PTHR47027">
    <property type="entry name" value="REVERSE TRANSCRIPTASE DOMAIN-CONTAINING PROTEIN"/>
    <property type="match status" value="1"/>
</dbReference>
<dbReference type="PANTHER" id="PTHR47027:SF8">
    <property type="entry name" value="RIBONUCLEASE H"/>
    <property type="match status" value="1"/>
</dbReference>
<comment type="caution">
    <text evidence="3">The sequence shown here is derived from an EMBL/GenBank/DDBJ whole genome shotgun (WGS) entry which is preliminary data.</text>
</comment>
<protein>
    <recommendedName>
        <fullName evidence="2">Reverse transcriptase domain-containing protein</fullName>
    </recommendedName>
</protein>
<evidence type="ECO:0000256" key="1">
    <source>
        <dbReference type="SAM" id="MobiDB-lite"/>
    </source>
</evidence>
<gene>
    <name evidence="3" type="ORF">ILUMI_01141</name>
</gene>
<dbReference type="PROSITE" id="PS50878">
    <property type="entry name" value="RT_POL"/>
    <property type="match status" value="1"/>
</dbReference>
<accession>A0A8K0DJ22</accession>
<dbReference type="SUPFAM" id="SSF56672">
    <property type="entry name" value="DNA/RNA polymerases"/>
    <property type="match status" value="1"/>
</dbReference>